<accession>A0A7S2S7G6</accession>
<proteinExistence type="inferred from homology"/>
<dbReference type="Pfam" id="PF08238">
    <property type="entry name" value="Sel1"/>
    <property type="match status" value="4"/>
</dbReference>
<feature type="coiled-coil region" evidence="2">
    <location>
        <begin position="208"/>
        <end position="243"/>
    </location>
</feature>
<evidence type="ECO:0000256" key="2">
    <source>
        <dbReference type="SAM" id="Coils"/>
    </source>
</evidence>
<dbReference type="SMART" id="SM00671">
    <property type="entry name" value="SEL1"/>
    <property type="match status" value="4"/>
</dbReference>
<comment type="similarity">
    <text evidence="1">Belongs to the sel-1 family.</text>
</comment>
<sequence length="558" mass="62701">MFSRLLRPSYGAIGLRAASRIECSASKVCRDVQAVLSNESGNAVQGHLGEVSYERKWYSGVPNDGAHSKTQKMTMCTTTGRRDDMEIDEEDFDKELNRASAVFRSNKPKMEEASGQSKETAEKAEKLYAKGMELINNPETGKRDQGFAKLKQAVDLGHEEAHVRLGQALLQESCLSDLDAGSSEFSDMFPSFDTEDAEGRPNGGAQNAAETKEEIEALRLRNIMKKKQQFEQCEKTADEKRKEGIDLLLKAARDFRNTDAMVALGDMWFSEEGVLHQDALTEKGLTKRDAVRLFWSAVKQDPKNPHPVAMVNLAILHYFGDVVEKDMDKCYTLMRTAADMDHVTALLWFAKYHFEGDDQLASMEERDQQVGTQYLIRALDKKDAEAQLYAAEIFSLEAEPEAKEMAKTLLDESANQEHAPALLKLGHLHLSKEDTWYGNNVDYPKALRYFERAGLQDDADGWYNAGVMHYHGLGVKQSYREAFRMYQRAATAGSIKAIRSIAQMMYEGVEGIPQDKIMAKQMLDMVQMFEDGDTEAAVEGIDKVSQEHGFASINTEER</sequence>
<dbReference type="Gene3D" id="1.25.40.10">
    <property type="entry name" value="Tetratricopeptide repeat domain"/>
    <property type="match status" value="2"/>
</dbReference>
<dbReference type="PANTHER" id="PTHR11102:SF160">
    <property type="entry name" value="ERAD-ASSOCIATED E3 UBIQUITIN-PROTEIN LIGASE COMPONENT HRD3"/>
    <property type="match status" value="1"/>
</dbReference>
<name>A0A7S2S7G6_9STRA</name>
<dbReference type="InterPro" id="IPR011990">
    <property type="entry name" value="TPR-like_helical_dom_sf"/>
</dbReference>
<evidence type="ECO:0000313" key="3">
    <source>
        <dbReference type="EMBL" id="CAD9691733.1"/>
    </source>
</evidence>
<dbReference type="AlphaFoldDB" id="A0A7S2S7G6"/>
<gene>
    <name evidence="3" type="ORF">QSP1433_LOCUS11096</name>
</gene>
<reference evidence="3" key="1">
    <citation type="submission" date="2021-01" db="EMBL/GenBank/DDBJ databases">
        <authorList>
            <person name="Corre E."/>
            <person name="Pelletier E."/>
            <person name="Niang G."/>
            <person name="Scheremetjew M."/>
            <person name="Finn R."/>
            <person name="Kale V."/>
            <person name="Holt S."/>
            <person name="Cochrane G."/>
            <person name="Meng A."/>
            <person name="Brown T."/>
            <person name="Cohen L."/>
        </authorList>
    </citation>
    <scope>NUCLEOTIDE SEQUENCE</scope>
    <source>
        <strain evidence="3">NY070348D</strain>
    </source>
</reference>
<dbReference type="InterPro" id="IPR006597">
    <property type="entry name" value="Sel1-like"/>
</dbReference>
<dbReference type="EMBL" id="HBHK01017528">
    <property type="protein sequence ID" value="CAD9691733.1"/>
    <property type="molecule type" value="Transcribed_RNA"/>
</dbReference>
<dbReference type="SUPFAM" id="SSF81901">
    <property type="entry name" value="HCP-like"/>
    <property type="match status" value="2"/>
</dbReference>
<organism evidence="3">
    <name type="scientific">Mucochytrium quahogii</name>
    <dbReference type="NCBI Taxonomy" id="96639"/>
    <lineage>
        <taxon>Eukaryota</taxon>
        <taxon>Sar</taxon>
        <taxon>Stramenopiles</taxon>
        <taxon>Bigyra</taxon>
        <taxon>Labyrinthulomycetes</taxon>
        <taxon>Thraustochytrida</taxon>
        <taxon>Thraustochytriidae</taxon>
        <taxon>Mucochytrium</taxon>
    </lineage>
</organism>
<protein>
    <submittedName>
        <fullName evidence="3">Uncharacterized protein</fullName>
    </submittedName>
</protein>
<dbReference type="InterPro" id="IPR050767">
    <property type="entry name" value="Sel1_AlgK"/>
</dbReference>
<keyword evidence="2" id="KW-0175">Coiled coil</keyword>
<dbReference type="PANTHER" id="PTHR11102">
    <property type="entry name" value="SEL-1-LIKE PROTEIN"/>
    <property type="match status" value="1"/>
</dbReference>
<evidence type="ECO:0000256" key="1">
    <source>
        <dbReference type="ARBA" id="ARBA00038101"/>
    </source>
</evidence>